<dbReference type="Proteomes" id="UP000007967">
    <property type="component" value="Chromosome"/>
</dbReference>
<dbReference type="HOGENOM" id="CLU_3389943_0_0_11"/>
<reference evidence="2" key="1">
    <citation type="submission" date="2009-09" db="EMBL/GenBank/DDBJ databases">
        <title>The complete genome of Kribbella flavida DSM 17836.</title>
        <authorList>
            <consortium name="US DOE Joint Genome Institute (JGI-PGF)"/>
            <person name="Lucas S."/>
            <person name="Copeland A."/>
            <person name="Lapidus A."/>
            <person name="Glavina del Rio T."/>
            <person name="Dalin E."/>
            <person name="Tice H."/>
            <person name="Bruce D."/>
            <person name="Goodwin L."/>
            <person name="Pitluck S."/>
            <person name="Kyrpides N."/>
            <person name="Mavromatis K."/>
            <person name="Ivanova N."/>
            <person name="Saunders E."/>
            <person name="Brettin T."/>
            <person name="Detter J.C."/>
            <person name="Han C."/>
            <person name="Larimer F."/>
            <person name="Land M."/>
            <person name="Hauser L."/>
            <person name="Markowitz V."/>
            <person name="Cheng J.-F."/>
            <person name="Hugenholtz P."/>
            <person name="Woyke T."/>
            <person name="Wu D."/>
            <person name="Pukall R."/>
            <person name="Klenk H.-P."/>
            <person name="Eisen J.A."/>
        </authorList>
    </citation>
    <scope>NUCLEOTIDE SEQUENCE [LARGE SCALE GENOMIC DNA]</scope>
    <source>
        <strain evidence="2">DSM 17836 / JCM 10339 / NBRC 14399</strain>
    </source>
</reference>
<dbReference type="EMBL" id="CP001736">
    <property type="protein sequence ID" value="ADB33299.1"/>
    <property type="molecule type" value="Genomic_DNA"/>
</dbReference>
<evidence type="ECO:0000313" key="1">
    <source>
        <dbReference type="EMBL" id="ADB33299.1"/>
    </source>
</evidence>
<sequence>MGCREREIGSDVADGGAEMALAVAGPKPAEKH</sequence>
<dbReference type="KEGG" id="kfl:Kfla_4264"/>
<protein>
    <submittedName>
        <fullName evidence="1">Uncharacterized protein</fullName>
    </submittedName>
</protein>
<reference evidence="1 2" key="2">
    <citation type="journal article" date="2010" name="Stand. Genomic Sci.">
        <title>Complete genome sequence of Kribbella flavida type strain (IFO 14399).</title>
        <authorList>
            <person name="Pukall R."/>
            <person name="Lapidus A."/>
            <person name="Glavina Del Rio T."/>
            <person name="Copeland A."/>
            <person name="Tice H."/>
            <person name="Cheng J.-F."/>
            <person name="Lucas S."/>
            <person name="Chen F."/>
            <person name="Nolan M."/>
            <person name="LaButti K."/>
            <person name="Pati A."/>
            <person name="Ivanova N."/>
            <person name="Mavrommatis K."/>
            <person name="Mikhailova N."/>
            <person name="Pitluck S."/>
            <person name="Bruce D."/>
            <person name="Goodwin L."/>
            <person name="Land M."/>
            <person name="Hauser L."/>
            <person name="Chang Y.-J."/>
            <person name="Jeffries C.D."/>
            <person name="Chen A."/>
            <person name="Palaniappan K."/>
            <person name="Chain P."/>
            <person name="Rohde M."/>
            <person name="Goeker M."/>
            <person name="Bristow J."/>
            <person name="Eisen J.A."/>
            <person name="Markowitz V."/>
            <person name="Hugenholtz P."/>
            <person name="Kyrpides N.C."/>
            <person name="Klenk H.-P."/>
            <person name="Brettin T."/>
        </authorList>
    </citation>
    <scope>NUCLEOTIDE SEQUENCE [LARGE SCALE GENOMIC DNA]</scope>
    <source>
        <strain evidence="2">DSM 17836 / JCM 10339 / NBRC 14399</strain>
    </source>
</reference>
<name>D2PU16_KRIFD</name>
<evidence type="ECO:0000313" key="2">
    <source>
        <dbReference type="Proteomes" id="UP000007967"/>
    </source>
</evidence>
<proteinExistence type="predicted"/>
<dbReference type="AlphaFoldDB" id="D2PU16"/>
<organism evidence="1 2">
    <name type="scientific">Kribbella flavida (strain DSM 17836 / JCM 10339 / NBRC 14399)</name>
    <dbReference type="NCBI Taxonomy" id="479435"/>
    <lineage>
        <taxon>Bacteria</taxon>
        <taxon>Bacillati</taxon>
        <taxon>Actinomycetota</taxon>
        <taxon>Actinomycetes</taxon>
        <taxon>Propionibacteriales</taxon>
        <taxon>Kribbellaceae</taxon>
        <taxon>Kribbella</taxon>
    </lineage>
</organism>
<accession>D2PU16</accession>
<dbReference type="STRING" id="479435.Kfla_4264"/>
<gene>
    <name evidence="1" type="ordered locus">Kfla_4264</name>
</gene>
<keyword evidence="2" id="KW-1185">Reference proteome</keyword>